<dbReference type="GO" id="GO:0016020">
    <property type="term" value="C:membrane"/>
    <property type="evidence" value="ECO:0007669"/>
    <property type="project" value="UniProtKB-SubCell"/>
</dbReference>
<evidence type="ECO:0000313" key="6">
    <source>
        <dbReference type="Proteomes" id="UP001186944"/>
    </source>
</evidence>
<dbReference type="Proteomes" id="UP001186944">
    <property type="component" value="Unassembled WGS sequence"/>
</dbReference>
<dbReference type="GO" id="GO:0007264">
    <property type="term" value="P:small GTPase-mediated signal transduction"/>
    <property type="evidence" value="ECO:0007669"/>
    <property type="project" value="InterPro"/>
</dbReference>
<dbReference type="GO" id="GO:0005525">
    <property type="term" value="F:GTP binding"/>
    <property type="evidence" value="ECO:0007669"/>
    <property type="project" value="UniProtKB-KW"/>
</dbReference>
<dbReference type="InterPro" id="IPR027417">
    <property type="entry name" value="P-loop_NTPase"/>
</dbReference>
<dbReference type="AlphaFoldDB" id="A0AA88Y257"/>
<keyword evidence="4" id="KW-0472">Membrane</keyword>
<evidence type="ECO:0000256" key="1">
    <source>
        <dbReference type="ARBA" id="ARBA00004370"/>
    </source>
</evidence>
<dbReference type="SMART" id="SM00175">
    <property type="entry name" value="RAB"/>
    <property type="match status" value="1"/>
</dbReference>
<keyword evidence="6" id="KW-1185">Reference proteome</keyword>
<comment type="subcellular location">
    <subcellularLocation>
        <location evidence="1">Membrane</location>
    </subcellularLocation>
</comment>
<dbReference type="InterPro" id="IPR003578">
    <property type="entry name" value="Small_GTPase_Rho"/>
</dbReference>
<comment type="caution">
    <text evidence="5">The sequence shown here is derived from an EMBL/GenBank/DDBJ whole genome shotgun (WGS) entry which is preliminary data.</text>
</comment>
<name>A0AA88Y257_PINIB</name>
<dbReference type="PANTHER" id="PTHR24072">
    <property type="entry name" value="RHO FAMILY GTPASE"/>
    <property type="match status" value="1"/>
</dbReference>
<dbReference type="InterPro" id="IPR001806">
    <property type="entry name" value="Small_GTPase"/>
</dbReference>
<dbReference type="GO" id="GO:0003924">
    <property type="term" value="F:GTPase activity"/>
    <property type="evidence" value="ECO:0007669"/>
    <property type="project" value="InterPro"/>
</dbReference>
<dbReference type="Pfam" id="PF00071">
    <property type="entry name" value="Ras"/>
    <property type="match status" value="1"/>
</dbReference>
<evidence type="ECO:0000256" key="3">
    <source>
        <dbReference type="ARBA" id="ARBA00023134"/>
    </source>
</evidence>
<dbReference type="FunFam" id="3.40.50.300:FF:002060">
    <property type="entry name" value="Rho family GTPase"/>
    <property type="match status" value="1"/>
</dbReference>
<sequence length="218" mass="24000">MSDDSGDDKPRKIKVTAVGDSGVGKTCMLMTYVNNQYPKEGRVPSLYENNTVKAGRSESFEVPINIEVDSVSYVLGLTDTIGEDEYRRLRELFTAGTEVFLVCFSVTEPETLENVKKNWLTEIKILSPKGKFILVGTKIDRRDDQDILKQLKEQNKKVITTLDGVKIANSVGAKAYVECSAIEQIGLKQVFETVVMVATGNAEGPKKPNGSKPQCSVS</sequence>
<protein>
    <submittedName>
        <fullName evidence="5">Uncharacterized protein</fullName>
    </submittedName>
</protein>
<gene>
    <name evidence="5" type="ORF">FSP39_002917</name>
</gene>
<dbReference type="PRINTS" id="PR00449">
    <property type="entry name" value="RASTRNSFRMNG"/>
</dbReference>
<dbReference type="NCBIfam" id="TIGR00231">
    <property type="entry name" value="small_GTP"/>
    <property type="match status" value="1"/>
</dbReference>
<dbReference type="InterPro" id="IPR005225">
    <property type="entry name" value="Small_GTP-bd"/>
</dbReference>
<evidence type="ECO:0000256" key="2">
    <source>
        <dbReference type="ARBA" id="ARBA00022741"/>
    </source>
</evidence>
<accession>A0AA88Y257</accession>
<keyword evidence="3" id="KW-0342">GTP-binding</keyword>
<dbReference type="PROSITE" id="PS51421">
    <property type="entry name" value="RAS"/>
    <property type="match status" value="1"/>
</dbReference>
<keyword evidence="2" id="KW-0547">Nucleotide-binding</keyword>
<dbReference type="SMART" id="SM00174">
    <property type="entry name" value="RHO"/>
    <property type="match status" value="1"/>
</dbReference>
<dbReference type="SUPFAM" id="SSF52540">
    <property type="entry name" value="P-loop containing nucleoside triphosphate hydrolases"/>
    <property type="match status" value="1"/>
</dbReference>
<dbReference type="EMBL" id="VSWD01000009">
    <property type="protein sequence ID" value="KAK3092444.1"/>
    <property type="molecule type" value="Genomic_DNA"/>
</dbReference>
<dbReference type="CDD" id="cd00157">
    <property type="entry name" value="Rho"/>
    <property type="match status" value="1"/>
</dbReference>
<proteinExistence type="predicted"/>
<evidence type="ECO:0000313" key="5">
    <source>
        <dbReference type="EMBL" id="KAK3092444.1"/>
    </source>
</evidence>
<evidence type="ECO:0000256" key="4">
    <source>
        <dbReference type="ARBA" id="ARBA00023136"/>
    </source>
</evidence>
<reference evidence="5" key="1">
    <citation type="submission" date="2019-08" db="EMBL/GenBank/DDBJ databases">
        <title>The improved chromosome-level genome for the pearl oyster Pinctada fucata martensii using PacBio sequencing and Hi-C.</title>
        <authorList>
            <person name="Zheng Z."/>
        </authorList>
    </citation>
    <scope>NUCLEOTIDE SEQUENCE</scope>
    <source>
        <strain evidence="5">ZZ-2019</strain>
        <tissue evidence="5">Adductor muscle</tissue>
    </source>
</reference>
<dbReference type="SMART" id="SM00173">
    <property type="entry name" value="RAS"/>
    <property type="match status" value="1"/>
</dbReference>
<organism evidence="5 6">
    <name type="scientific">Pinctada imbricata</name>
    <name type="common">Atlantic pearl-oyster</name>
    <name type="synonym">Pinctada martensii</name>
    <dbReference type="NCBI Taxonomy" id="66713"/>
    <lineage>
        <taxon>Eukaryota</taxon>
        <taxon>Metazoa</taxon>
        <taxon>Spiralia</taxon>
        <taxon>Lophotrochozoa</taxon>
        <taxon>Mollusca</taxon>
        <taxon>Bivalvia</taxon>
        <taxon>Autobranchia</taxon>
        <taxon>Pteriomorphia</taxon>
        <taxon>Pterioida</taxon>
        <taxon>Pterioidea</taxon>
        <taxon>Pteriidae</taxon>
        <taxon>Pinctada</taxon>
    </lineage>
</organism>
<dbReference type="Gene3D" id="3.40.50.300">
    <property type="entry name" value="P-loop containing nucleotide triphosphate hydrolases"/>
    <property type="match status" value="1"/>
</dbReference>
<dbReference type="PROSITE" id="PS51420">
    <property type="entry name" value="RHO"/>
    <property type="match status" value="1"/>
</dbReference>
<dbReference type="PROSITE" id="PS51419">
    <property type="entry name" value="RAB"/>
    <property type="match status" value="1"/>
</dbReference>